<keyword evidence="2" id="KW-0732">Signal</keyword>
<evidence type="ECO:0000256" key="1">
    <source>
        <dbReference type="SAM" id="MobiDB-lite"/>
    </source>
</evidence>
<feature type="region of interest" description="Disordered" evidence="1">
    <location>
        <begin position="32"/>
        <end position="62"/>
    </location>
</feature>
<proteinExistence type="predicted"/>
<dbReference type="AlphaFoldDB" id="A0A9P7V4U7"/>
<feature type="signal peptide" evidence="2">
    <location>
        <begin position="1"/>
        <end position="18"/>
    </location>
</feature>
<protein>
    <submittedName>
        <fullName evidence="3">Uncharacterized protein</fullName>
    </submittedName>
</protein>
<evidence type="ECO:0000313" key="4">
    <source>
        <dbReference type="Proteomes" id="UP000790833"/>
    </source>
</evidence>
<accession>A0A9P7V4U7</accession>
<feature type="non-terminal residue" evidence="3">
    <location>
        <position position="1"/>
    </location>
</feature>
<dbReference type="Proteomes" id="UP000790833">
    <property type="component" value="Unassembled WGS sequence"/>
</dbReference>
<dbReference type="RefSeq" id="XP_043046807.1">
    <property type="nucleotide sequence ID" value="XM_043194904.1"/>
</dbReference>
<dbReference type="EMBL" id="JAHMUF010000051">
    <property type="protein sequence ID" value="KAG7191252.1"/>
    <property type="molecule type" value="Genomic_DNA"/>
</dbReference>
<keyword evidence="4" id="KW-1185">Reference proteome</keyword>
<reference evidence="3" key="1">
    <citation type="submission" date="2021-03" db="EMBL/GenBank/DDBJ databases">
        <authorList>
            <person name="Palmer J.M."/>
        </authorList>
    </citation>
    <scope>NUCLEOTIDE SEQUENCE</scope>
    <source>
        <strain evidence="3">ARV_011</strain>
    </source>
</reference>
<organism evidence="3 4">
    <name type="scientific">Scheffersomyces spartinae</name>
    <dbReference type="NCBI Taxonomy" id="45513"/>
    <lineage>
        <taxon>Eukaryota</taxon>
        <taxon>Fungi</taxon>
        <taxon>Dikarya</taxon>
        <taxon>Ascomycota</taxon>
        <taxon>Saccharomycotina</taxon>
        <taxon>Pichiomycetes</taxon>
        <taxon>Debaryomycetaceae</taxon>
        <taxon>Scheffersomyces</taxon>
    </lineage>
</organism>
<name>A0A9P7V4U7_9ASCO</name>
<feature type="chain" id="PRO_5040484556" evidence="2">
    <location>
        <begin position="19"/>
        <end position="89"/>
    </location>
</feature>
<sequence length="89" mass="9366">VVSIPFVVVTMVITVAVRVTIEDALEVRVEDKSAALSEETPEVTAEEVPLSLESEAAPEPSSEYVTTDELALPDEASVTVAVAVNVVVL</sequence>
<evidence type="ECO:0000313" key="3">
    <source>
        <dbReference type="EMBL" id="KAG7191252.1"/>
    </source>
</evidence>
<feature type="compositionally biased region" description="Low complexity" evidence="1">
    <location>
        <begin position="46"/>
        <end position="62"/>
    </location>
</feature>
<dbReference type="GeneID" id="66117599"/>
<gene>
    <name evidence="3" type="ORF">KQ657_004225</name>
</gene>
<comment type="caution">
    <text evidence="3">The sequence shown here is derived from an EMBL/GenBank/DDBJ whole genome shotgun (WGS) entry which is preliminary data.</text>
</comment>
<evidence type="ECO:0000256" key="2">
    <source>
        <dbReference type="SAM" id="SignalP"/>
    </source>
</evidence>